<comment type="caution">
    <text evidence="1">The sequence shown here is derived from an EMBL/GenBank/DDBJ whole genome shotgun (WGS) entry which is preliminary data.</text>
</comment>
<reference evidence="1" key="1">
    <citation type="submission" date="2021-02" db="EMBL/GenBank/DDBJ databases">
        <authorList>
            <consortium name="DOE Joint Genome Institute"/>
            <person name="Ahrendt S."/>
            <person name="Looney B.P."/>
            <person name="Miyauchi S."/>
            <person name="Morin E."/>
            <person name="Drula E."/>
            <person name="Courty P.E."/>
            <person name="Chicoki N."/>
            <person name="Fauchery L."/>
            <person name="Kohler A."/>
            <person name="Kuo A."/>
            <person name="Labutti K."/>
            <person name="Pangilinan J."/>
            <person name="Lipzen A."/>
            <person name="Riley R."/>
            <person name="Andreopoulos W."/>
            <person name="He G."/>
            <person name="Johnson J."/>
            <person name="Barry K.W."/>
            <person name="Grigoriev I.V."/>
            <person name="Nagy L."/>
            <person name="Hibbett D."/>
            <person name="Henrissat B."/>
            <person name="Matheny P.B."/>
            <person name="Labbe J."/>
            <person name="Martin F."/>
        </authorList>
    </citation>
    <scope>NUCLEOTIDE SEQUENCE</scope>
    <source>
        <strain evidence="1">FP105234-sp</strain>
    </source>
</reference>
<dbReference type="EMBL" id="MU275973">
    <property type="protein sequence ID" value="KAI0044721.1"/>
    <property type="molecule type" value="Genomic_DNA"/>
</dbReference>
<proteinExistence type="predicted"/>
<name>A0ACB8RM03_9AGAM</name>
<gene>
    <name evidence="1" type="ORF">FA95DRAFT_222885</name>
</gene>
<keyword evidence="2" id="KW-1185">Reference proteome</keyword>
<dbReference type="Proteomes" id="UP000814033">
    <property type="component" value="Unassembled WGS sequence"/>
</dbReference>
<sequence>MSGCADAGLRVNPVECIRKTRKGDVARGEAGRRSFDRNPVPNKITYAVAATDARAYVYVALVVHRRTQALPRRDTRWVYFDTYPLGVTYIGGRRASGAQEFDIENVNMLLGGEKLRYSVLNIALTGQLLRVTVRFLDSNLAPTLASGAVPHYMRVYEAVRSSTQRPCRRLLRTTSSLICELSVLCGRAPRIGSPN</sequence>
<organism evidence="1 2">
    <name type="scientific">Auriscalpium vulgare</name>
    <dbReference type="NCBI Taxonomy" id="40419"/>
    <lineage>
        <taxon>Eukaryota</taxon>
        <taxon>Fungi</taxon>
        <taxon>Dikarya</taxon>
        <taxon>Basidiomycota</taxon>
        <taxon>Agaricomycotina</taxon>
        <taxon>Agaricomycetes</taxon>
        <taxon>Russulales</taxon>
        <taxon>Auriscalpiaceae</taxon>
        <taxon>Auriscalpium</taxon>
    </lineage>
</organism>
<accession>A0ACB8RM03</accession>
<reference evidence="1" key="2">
    <citation type="journal article" date="2022" name="New Phytol.">
        <title>Evolutionary transition to the ectomycorrhizal habit in the genomes of a hyperdiverse lineage of mushroom-forming fungi.</title>
        <authorList>
            <person name="Looney B."/>
            <person name="Miyauchi S."/>
            <person name="Morin E."/>
            <person name="Drula E."/>
            <person name="Courty P.E."/>
            <person name="Kohler A."/>
            <person name="Kuo A."/>
            <person name="LaButti K."/>
            <person name="Pangilinan J."/>
            <person name="Lipzen A."/>
            <person name="Riley R."/>
            <person name="Andreopoulos W."/>
            <person name="He G."/>
            <person name="Johnson J."/>
            <person name="Nolan M."/>
            <person name="Tritt A."/>
            <person name="Barry K.W."/>
            <person name="Grigoriev I.V."/>
            <person name="Nagy L.G."/>
            <person name="Hibbett D."/>
            <person name="Henrissat B."/>
            <person name="Matheny P.B."/>
            <person name="Labbe J."/>
            <person name="Martin F.M."/>
        </authorList>
    </citation>
    <scope>NUCLEOTIDE SEQUENCE</scope>
    <source>
        <strain evidence="1">FP105234-sp</strain>
    </source>
</reference>
<evidence type="ECO:0000313" key="2">
    <source>
        <dbReference type="Proteomes" id="UP000814033"/>
    </source>
</evidence>
<evidence type="ECO:0000313" key="1">
    <source>
        <dbReference type="EMBL" id="KAI0044721.1"/>
    </source>
</evidence>
<protein>
    <submittedName>
        <fullName evidence="1">Uncharacterized protein</fullName>
    </submittedName>
</protein>